<evidence type="ECO:0000256" key="1">
    <source>
        <dbReference type="ARBA" id="ARBA00001947"/>
    </source>
</evidence>
<evidence type="ECO:0000256" key="2">
    <source>
        <dbReference type="ARBA" id="ARBA00006676"/>
    </source>
</evidence>
<dbReference type="STRING" id="118967.SAMN02745191_1742"/>
<dbReference type="GO" id="GO:0043103">
    <property type="term" value="P:hypoxanthine salvage"/>
    <property type="evidence" value="ECO:0007669"/>
    <property type="project" value="TreeGrafter"/>
</dbReference>
<dbReference type="EMBL" id="FUWY01000005">
    <property type="protein sequence ID" value="SJZ83049.1"/>
    <property type="molecule type" value="Genomic_DNA"/>
</dbReference>
<keyword evidence="9" id="KW-1185">Reference proteome</keyword>
<dbReference type="SUPFAM" id="SSF51556">
    <property type="entry name" value="Metallo-dependent hydrolases"/>
    <property type="match status" value="1"/>
</dbReference>
<dbReference type="GO" id="GO:0005829">
    <property type="term" value="C:cytosol"/>
    <property type="evidence" value="ECO:0007669"/>
    <property type="project" value="TreeGrafter"/>
</dbReference>
<accession>A0A1T4NUU2</accession>
<dbReference type="Proteomes" id="UP000243297">
    <property type="component" value="Unassembled WGS sequence"/>
</dbReference>
<dbReference type="InterPro" id="IPR032466">
    <property type="entry name" value="Metal_Hydrolase"/>
</dbReference>
<dbReference type="GO" id="GO:0004000">
    <property type="term" value="F:adenosine deaminase activity"/>
    <property type="evidence" value="ECO:0007669"/>
    <property type="project" value="TreeGrafter"/>
</dbReference>
<protein>
    <recommendedName>
        <fullName evidence="3">adenosine deaminase</fullName>
        <ecNumber evidence="3">3.5.4.4</ecNumber>
    </recommendedName>
</protein>
<dbReference type="NCBIfam" id="TIGR01430">
    <property type="entry name" value="aden_deam"/>
    <property type="match status" value="1"/>
</dbReference>
<dbReference type="Pfam" id="PF00962">
    <property type="entry name" value="A_deaminase"/>
    <property type="match status" value="1"/>
</dbReference>
<comment type="cofactor">
    <cofactor evidence="1">
        <name>Zn(2+)</name>
        <dbReference type="ChEBI" id="CHEBI:29105"/>
    </cofactor>
</comment>
<dbReference type="InterPro" id="IPR006330">
    <property type="entry name" value="Ado/ade_deaminase"/>
</dbReference>
<dbReference type="RefSeq" id="WP_078712140.1">
    <property type="nucleotide sequence ID" value="NZ_FUWY01000005.1"/>
</dbReference>
<reference evidence="9" key="1">
    <citation type="submission" date="2017-02" db="EMBL/GenBank/DDBJ databases">
        <authorList>
            <person name="Varghese N."/>
            <person name="Submissions S."/>
        </authorList>
    </citation>
    <scope>NUCLEOTIDE SEQUENCE [LARGE SCALE GENOMIC DNA]</scope>
    <source>
        <strain evidence="9">ATCC 25662</strain>
    </source>
</reference>
<evidence type="ECO:0000313" key="9">
    <source>
        <dbReference type="Proteomes" id="UP000243297"/>
    </source>
</evidence>
<evidence type="ECO:0000256" key="3">
    <source>
        <dbReference type="ARBA" id="ARBA00012784"/>
    </source>
</evidence>
<sequence>MNKIPKIDLHLHFDGSIPPEVLCELANQRNVAIPGESLEGYKAYLKDTKNCKSLVEYLDRFDFPISILQDEEAIIRCMEALIELLDKQGLVYAEIRFAPQFSTHKGLTQEQALLAILKAIENKKKDCQIHIEVICCLMNFGDVTLNEKANWETIDLVEKYLGKGVVLLDIAGAEGKNMNDFRKFFENAKSRNIPYIIHAGEAGDANNVHLALEMGAKRIGHGVRSIEDVEVVKELAMSKTPIEVCISSNIDCFVFDSFKNHPIKTLQDSGVVITINTDNMMFSNTTLDEEYEILKSTFGYTDEDIIRFNKKSLDVAACSEKVKAKISEYFN</sequence>
<dbReference type="GO" id="GO:0046872">
    <property type="term" value="F:metal ion binding"/>
    <property type="evidence" value="ECO:0007669"/>
    <property type="project" value="UniProtKB-KW"/>
</dbReference>
<evidence type="ECO:0000256" key="5">
    <source>
        <dbReference type="ARBA" id="ARBA00022801"/>
    </source>
</evidence>
<dbReference type="PANTHER" id="PTHR11409">
    <property type="entry name" value="ADENOSINE DEAMINASE"/>
    <property type="match status" value="1"/>
</dbReference>
<evidence type="ECO:0000256" key="4">
    <source>
        <dbReference type="ARBA" id="ARBA00022723"/>
    </source>
</evidence>
<dbReference type="AlphaFoldDB" id="A0A1T4NUU2"/>
<evidence type="ECO:0000256" key="6">
    <source>
        <dbReference type="ARBA" id="ARBA00022833"/>
    </source>
</evidence>
<name>A0A1T4NUU2_9FIRM</name>
<keyword evidence="6" id="KW-0862">Zinc</keyword>
<dbReference type="InterPro" id="IPR001365">
    <property type="entry name" value="A_deaminase_dom"/>
</dbReference>
<evidence type="ECO:0000313" key="8">
    <source>
        <dbReference type="EMBL" id="SJZ83049.1"/>
    </source>
</evidence>
<dbReference type="OrthoDB" id="9779574at2"/>
<dbReference type="Gene3D" id="3.20.20.140">
    <property type="entry name" value="Metal-dependent hydrolases"/>
    <property type="match status" value="1"/>
</dbReference>
<dbReference type="GO" id="GO:0006154">
    <property type="term" value="P:adenosine catabolic process"/>
    <property type="evidence" value="ECO:0007669"/>
    <property type="project" value="TreeGrafter"/>
</dbReference>
<dbReference type="EC" id="3.5.4.4" evidence="3"/>
<keyword evidence="5" id="KW-0378">Hydrolase</keyword>
<evidence type="ECO:0000259" key="7">
    <source>
        <dbReference type="Pfam" id="PF00962"/>
    </source>
</evidence>
<comment type="similarity">
    <text evidence="2">Belongs to the metallo-dependent hydrolases superfamily. Adenosine and AMP deaminases family.</text>
</comment>
<keyword evidence="4" id="KW-0479">Metal-binding</keyword>
<gene>
    <name evidence="8" type="ORF">SAMN02745191_1742</name>
</gene>
<organism evidence="8 9">
    <name type="scientific">Anaerorhabdus furcosa</name>
    <dbReference type="NCBI Taxonomy" id="118967"/>
    <lineage>
        <taxon>Bacteria</taxon>
        <taxon>Bacillati</taxon>
        <taxon>Bacillota</taxon>
        <taxon>Erysipelotrichia</taxon>
        <taxon>Erysipelotrichales</taxon>
        <taxon>Erysipelotrichaceae</taxon>
        <taxon>Anaerorhabdus</taxon>
    </lineage>
</organism>
<dbReference type="PANTHER" id="PTHR11409:SF43">
    <property type="entry name" value="ADENOSINE DEAMINASE"/>
    <property type="match status" value="1"/>
</dbReference>
<dbReference type="GO" id="GO:0046103">
    <property type="term" value="P:inosine biosynthetic process"/>
    <property type="evidence" value="ECO:0007669"/>
    <property type="project" value="TreeGrafter"/>
</dbReference>
<feature type="domain" description="Adenosine deaminase" evidence="7">
    <location>
        <begin position="5"/>
        <end position="328"/>
    </location>
</feature>
<proteinExistence type="inferred from homology"/>